<keyword evidence="6" id="KW-1003">Cell membrane</keyword>
<evidence type="ECO:0000313" key="8">
    <source>
        <dbReference type="EMBL" id="GLY69192.1"/>
    </source>
</evidence>
<comment type="similarity">
    <text evidence="6">Belongs to the ABC-2 integral membrane protein family.</text>
</comment>
<evidence type="ECO:0000256" key="6">
    <source>
        <dbReference type="RuleBase" id="RU361157"/>
    </source>
</evidence>
<feature type="transmembrane region" description="Helical" evidence="6">
    <location>
        <begin position="184"/>
        <end position="203"/>
    </location>
</feature>
<feature type="transmembrane region" description="Helical" evidence="6">
    <location>
        <begin position="246"/>
        <end position="265"/>
    </location>
</feature>
<dbReference type="GO" id="GO:0046677">
    <property type="term" value="P:response to antibiotic"/>
    <property type="evidence" value="ECO:0007669"/>
    <property type="project" value="UniProtKB-KW"/>
</dbReference>
<dbReference type="InterPro" id="IPR000412">
    <property type="entry name" value="ABC_2_transport"/>
</dbReference>
<dbReference type="InterPro" id="IPR047817">
    <property type="entry name" value="ABC2_TM_bact-type"/>
</dbReference>
<dbReference type="RefSeq" id="WP_027944322.1">
    <property type="nucleotide sequence ID" value="NZ_BSTI01000015.1"/>
</dbReference>
<dbReference type="PROSITE" id="PS51012">
    <property type="entry name" value="ABC_TM2"/>
    <property type="match status" value="1"/>
</dbReference>
<dbReference type="EMBL" id="BSTI01000015">
    <property type="protein sequence ID" value="GLY69192.1"/>
    <property type="molecule type" value="Genomic_DNA"/>
</dbReference>
<organism evidence="8 9">
    <name type="scientific">Amycolatopsis taiwanensis</name>
    <dbReference type="NCBI Taxonomy" id="342230"/>
    <lineage>
        <taxon>Bacteria</taxon>
        <taxon>Bacillati</taxon>
        <taxon>Actinomycetota</taxon>
        <taxon>Actinomycetes</taxon>
        <taxon>Pseudonocardiales</taxon>
        <taxon>Pseudonocardiaceae</taxon>
        <taxon>Amycolatopsis</taxon>
    </lineage>
</organism>
<dbReference type="GO" id="GO:0043190">
    <property type="term" value="C:ATP-binding cassette (ABC) transporter complex"/>
    <property type="evidence" value="ECO:0007669"/>
    <property type="project" value="InterPro"/>
</dbReference>
<accession>A0A9W6R7X7</accession>
<protein>
    <recommendedName>
        <fullName evidence="6">Transport permease protein</fullName>
    </recommendedName>
</protein>
<evidence type="ECO:0000313" key="9">
    <source>
        <dbReference type="Proteomes" id="UP001165136"/>
    </source>
</evidence>
<dbReference type="PIRSF" id="PIRSF006648">
    <property type="entry name" value="DrrB"/>
    <property type="match status" value="1"/>
</dbReference>
<evidence type="ECO:0000256" key="3">
    <source>
        <dbReference type="ARBA" id="ARBA00022989"/>
    </source>
</evidence>
<feature type="transmembrane region" description="Helical" evidence="6">
    <location>
        <begin position="63"/>
        <end position="89"/>
    </location>
</feature>
<keyword evidence="3 6" id="KW-1133">Transmembrane helix</keyword>
<keyword evidence="6" id="KW-0813">Transport</keyword>
<dbReference type="AlphaFoldDB" id="A0A9W6R7X7"/>
<dbReference type="InterPro" id="IPR051784">
    <property type="entry name" value="Nod_factor_ABC_transporter"/>
</dbReference>
<feature type="transmembrane region" description="Helical" evidence="6">
    <location>
        <begin position="32"/>
        <end position="51"/>
    </location>
</feature>
<dbReference type="Proteomes" id="UP001165136">
    <property type="component" value="Unassembled WGS sequence"/>
</dbReference>
<dbReference type="GO" id="GO:0140359">
    <property type="term" value="F:ABC-type transporter activity"/>
    <property type="evidence" value="ECO:0007669"/>
    <property type="project" value="InterPro"/>
</dbReference>
<keyword evidence="9" id="KW-1185">Reference proteome</keyword>
<feature type="transmembrane region" description="Helical" evidence="6">
    <location>
        <begin position="150"/>
        <end position="172"/>
    </location>
</feature>
<feature type="transmembrane region" description="Helical" evidence="6">
    <location>
        <begin position="110"/>
        <end position="138"/>
    </location>
</feature>
<evidence type="ECO:0000256" key="4">
    <source>
        <dbReference type="ARBA" id="ARBA00023136"/>
    </source>
</evidence>
<evidence type="ECO:0000259" key="7">
    <source>
        <dbReference type="PROSITE" id="PS51012"/>
    </source>
</evidence>
<dbReference type="InterPro" id="IPR013525">
    <property type="entry name" value="ABC2_TM"/>
</dbReference>
<dbReference type="PANTHER" id="PTHR43229:SF2">
    <property type="entry name" value="NODULATION PROTEIN J"/>
    <property type="match status" value="1"/>
</dbReference>
<reference evidence="8" key="1">
    <citation type="submission" date="2023-03" db="EMBL/GenBank/DDBJ databases">
        <title>Amycolatopsis taiwanensis NBRC 103393.</title>
        <authorList>
            <person name="Ichikawa N."/>
            <person name="Sato H."/>
            <person name="Tonouchi N."/>
        </authorList>
    </citation>
    <scope>NUCLEOTIDE SEQUENCE</scope>
    <source>
        <strain evidence="8">NBRC 103393</strain>
    </source>
</reference>
<evidence type="ECO:0000256" key="1">
    <source>
        <dbReference type="ARBA" id="ARBA00004141"/>
    </source>
</evidence>
<proteinExistence type="inferred from homology"/>
<comment type="caution">
    <text evidence="8">The sequence shown here is derived from an EMBL/GenBank/DDBJ whole genome shotgun (WGS) entry which is preliminary data.</text>
</comment>
<comment type="subcellular location">
    <subcellularLocation>
        <location evidence="6">Cell membrane</location>
        <topology evidence="6">Multi-pass membrane protein</topology>
    </subcellularLocation>
    <subcellularLocation>
        <location evidence="1">Membrane</location>
        <topology evidence="1">Multi-pass membrane protein</topology>
    </subcellularLocation>
</comment>
<feature type="domain" description="ABC transmembrane type-2" evidence="7">
    <location>
        <begin position="31"/>
        <end position="268"/>
    </location>
</feature>
<dbReference type="PANTHER" id="PTHR43229">
    <property type="entry name" value="NODULATION PROTEIN J"/>
    <property type="match status" value="1"/>
</dbReference>
<evidence type="ECO:0000256" key="5">
    <source>
        <dbReference type="ARBA" id="ARBA00023251"/>
    </source>
</evidence>
<gene>
    <name evidence="8" type="ORF">Atai01_58110</name>
</gene>
<evidence type="ECO:0000256" key="2">
    <source>
        <dbReference type="ARBA" id="ARBA00022692"/>
    </source>
</evidence>
<keyword evidence="2 6" id="KW-0812">Transmembrane</keyword>
<name>A0A9W6R7X7_9PSEU</name>
<keyword evidence="5" id="KW-0046">Antibiotic resistance</keyword>
<dbReference type="Pfam" id="PF01061">
    <property type="entry name" value="ABC2_membrane"/>
    <property type="match status" value="1"/>
</dbReference>
<sequence>MTTATVALPSTFSLGLARGRVELRRFFRQKEAVVFTFSMPAFLLVLLGSIFDGTHEGTGVSAGQLFAAGMIGSGIVSTSFVNMGTGVVFDREDGTLKRLRGAPVPAGAYFLGKIMLVAVAGLAEVVLLLVVGALLFGLKLPATPEKWLTLGWIFVLAATSCSLLGIAASAVARSATGAAALMNLLYVGFQFISGVFVTPITVLPDAMVDFASFFPVKWICQGLRSVFLPESMASYELAGTWELGKVALVLGAWCVVGVVLCRLTFRWTDDR</sequence>
<keyword evidence="4 6" id="KW-0472">Membrane</keyword>